<dbReference type="KEGG" id="crw:CROST_046650"/>
<geneLocation type="plasmid" evidence="4 5">
    <name>p330</name>
</geneLocation>
<dbReference type="Pfam" id="PF00005">
    <property type="entry name" value="ABC_tran"/>
    <property type="match status" value="1"/>
</dbReference>
<dbReference type="InterPro" id="IPR003593">
    <property type="entry name" value="AAA+_ATPase"/>
</dbReference>
<dbReference type="PANTHER" id="PTHR42939:SF3">
    <property type="entry name" value="ABC TRANSPORTER ATP-BINDING COMPONENT"/>
    <property type="match status" value="1"/>
</dbReference>
<dbReference type="InterPro" id="IPR027417">
    <property type="entry name" value="P-loop_NTPase"/>
</dbReference>
<dbReference type="RefSeq" id="WP_077832576.1">
    <property type="nucleotide sequence ID" value="NZ_CP096984.1"/>
</dbReference>
<dbReference type="Proteomes" id="UP000190951">
    <property type="component" value="Plasmid p330"/>
</dbReference>
<keyword evidence="4" id="KW-0614">Plasmid</keyword>
<dbReference type="SUPFAM" id="SSF52540">
    <property type="entry name" value="P-loop containing nucleoside triphosphate hydrolases"/>
    <property type="match status" value="1"/>
</dbReference>
<dbReference type="CDD" id="cd03230">
    <property type="entry name" value="ABC_DR_subfamily_A"/>
    <property type="match status" value="1"/>
</dbReference>
<evidence type="ECO:0000313" key="5">
    <source>
        <dbReference type="Proteomes" id="UP000190951"/>
    </source>
</evidence>
<evidence type="ECO:0000256" key="2">
    <source>
        <dbReference type="ARBA" id="ARBA00022741"/>
    </source>
</evidence>
<proteinExistence type="predicted"/>
<dbReference type="InterPro" id="IPR051782">
    <property type="entry name" value="ABC_Transporter_VariousFunc"/>
</dbReference>
<dbReference type="STRING" id="84029.CROST_31520"/>
<keyword evidence="5" id="KW-1185">Reference proteome</keyword>
<protein>
    <submittedName>
        <fullName evidence="4">Vitamin B12 import ATP-binding protein BtuD</fullName>
    </submittedName>
</protein>
<dbReference type="GO" id="GO:0016887">
    <property type="term" value="F:ATP hydrolysis activity"/>
    <property type="evidence" value="ECO:0007669"/>
    <property type="project" value="InterPro"/>
</dbReference>
<evidence type="ECO:0000256" key="3">
    <source>
        <dbReference type="ARBA" id="ARBA00022840"/>
    </source>
</evidence>
<dbReference type="PANTHER" id="PTHR42939">
    <property type="entry name" value="ABC TRANSPORTER ATP-BINDING PROTEIN ALBC-RELATED"/>
    <property type="match status" value="1"/>
</dbReference>
<evidence type="ECO:0000256" key="1">
    <source>
        <dbReference type="ARBA" id="ARBA00022448"/>
    </source>
</evidence>
<dbReference type="PROSITE" id="PS50893">
    <property type="entry name" value="ABC_TRANSPORTER_2"/>
    <property type="match status" value="1"/>
</dbReference>
<dbReference type="SMART" id="SM00382">
    <property type="entry name" value="AAA"/>
    <property type="match status" value="1"/>
</dbReference>
<keyword evidence="2" id="KW-0547">Nucleotide-binding</keyword>
<evidence type="ECO:0000313" key="4">
    <source>
        <dbReference type="EMBL" id="URZ13887.1"/>
    </source>
</evidence>
<reference evidence="4 5" key="1">
    <citation type="submission" date="2022-04" db="EMBL/GenBank/DDBJ databases">
        <title>Genome sequence of C. roseum typestrain.</title>
        <authorList>
            <person name="Poehlein A."/>
            <person name="Schoch T."/>
            <person name="Duerre P."/>
            <person name="Daniel R."/>
        </authorList>
    </citation>
    <scope>NUCLEOTIDE SEQUENCE [LARGE SCALE GENOMIC DNA]</scope>
    <source>
        <strain evidence="4 5">DSM 7320</strain>
        <plasmid evidence="4 5">p330</plasmid>
    </source>
</reference>
<dbReference type="Gene3D" id="3.40.50.300">
    <property type="entry name" value="P-loop containing nucleotide triphosphate hydrolases"/>
    <property type="match status" value="1"/>
</dbReference>
<dbReference type="AlphaFoldDB" id="A0A1S8L1M0"/>
<organism evidence="4 5">
    <name type="scientific">Clostridium felsineum</name>
    <dbReference type="NCBI Taxonomy" id="36839"/>
    <lineage>
        <taxon>Bacteria</taxon>
        <taxon>Bacillati</taxon>
        <taxon>Bacillota</taxon>
        <taxon>Clostridia</taxon>
        <taxon>Eubacteriales</taxon>
        <taxon>Clostridiaceae</taxon>
        <taxon>Clostridium</taxon>
    </lineage>
</organism>
<gene>
    <name evidence="4" type="primary">btuD_8</name>
    <name evidence="4" type="ORF">CROST_046650</name>
</gene>
<name>A0A1S8L1M0_9CLOT</name>
<keyword evidence="1" id="KW-0813">Transport</keyword>
<dbReference type="EMBL" id="CP096984">
    <property type="protein sequence ID" value="URZ13887.1"/>
    <property type="molecule type" value="Genomic_DNA"/>
</dbReference>
<sequence>MSVLEVKNLCKKYPTFELKNISFSLEKGKVTGFIGRNGAGKSTTLKALFNFVHPNSGEILFFNRNFAKSEFEVKQRVGFVSGGIDYYSKKKIKTITDITKAFYARWDESAYVKYMNMFKLDENKTPSELSAGMKVKYALTLALSHNAELLILDEPTSGLDPVSRDDLLDVLMELCDKGITILFSTHITSDLDKCADNIIYIKNGSILADSNIQSFVNNYKVLQLTENQLTENLKSKLIGCKKSKTGFTALIKSIDASYTGINCTNADLETIMVHIEKEEK</sequence>
<accession>A0A1S8L1M0</accession>
<keyword evidence="3 4" id="KW-0067">ATP-binding</keyword>
<dbReference type="InterPro" id="IPR003439">
    <property type="entry name" value="ABC_transporter-like_ATP-bd"/>
</dbReference>
<dbReference type="GO" id="GO:0005524">
    <property type="term" value="F:ATP binding"/>
    <property type="evidence" value="ECO:0007669"/>
    <property type="project" value="UniProtKB-KW"/>
</dbReference>